<evidence type="ECO:0000313" key="3">
    <source>
        <dbReference type="Proteomes" id="UP000021816"/>
    </source>
</evidence>
<evidence type="ECO:0000313" key="2">
    <source>
        <dbReference type="EMBL" id="EXI82489.1"/>
    </source>
</evidence>
<dbReference type="Proteomes" id="UP000021816">
    <property type="component" value="Unassembled WGS sequence"/>
</dbReference>
<feature type="region of interest" description="Disordered" evidence="1">
    <location>
        <begin position="43"/>
        <end position="62"/>
    </location>
</feature>
<evidence type="ECO:0000256" key="1">
    <source>
        <dbReference type="SAM" id="MobiDB-lite"/>
    </source>
</evidence>
<feature type="compositionally biased region" description="Polar residues" evidence="1">
    <location>
        <begin position="44"/>
        <end position="62"/>
    </location>
</feature>
<protein>
    <submittedName>
        <fullName evidence="2">Uncharacterized protein</fullName>
    </submittedName>
</protein>
<sequence>MQSSRGDRHRPFRAESCCWGMDDATNGDATSSGHLPLEFACRQPITNMRTDPNGQSGDRQGG</sequence>
<reference evidence="2 3" key="1">
    <citation type="submission" date="2014-02" db="EMBL/GenBank/DDBJ databases">
        <title>Expanding our view of genomic diversity in Candidatus Accumulibacter clades.</title>
        <authorList>
            <person name="Skennerton C.T."/>
            <person name="Barr J.J."/>
            <person name="Slater F.R."/>
            <person name="Bond P.L."/>
            <person name="Tyson G.W."/>
        </authorList>
    </citation>
    <scope>NUCLEOTIDE SEQUENCE [LARGE SCALE GENOMIC DNA]</scope>
    <source>
        <strain evidence="3">BA-92</strain>
    </source>
</reference>
<comment type="caution">
    <text evidence="2">The sequence shown here is derived from an EMBL/GenBank/DDBJ whole genome shotgun (WGS) entry which is preliminary data.</text>
</comment>
<proteinExistence type="predicted"/>
<organism evidence="2 3">
    <name type="scientific">Candidatus Accumulibacter appositus</name>
    <dbReference type="NCBI Taxonomy" id="1454003"/>
    <lineage>
        <taxon>Bacteria</taxon>
        <taxon>Pseudomonadati</taxon>
        <taxon>Pseudomonadota</taxon>
        <taxon>Betaproteobacteria</taxon>
        <taxon>Candidatus Accumulibacter</taxon>
    </lineage>
</organism>
<dbReference type="AlphaFoldDB" id="A0A011QUH7"/>
<gene>
    <name evidence="2" type="ORF">AW10_00597</name>
</gene>
<dbReference type="EMBL" id="JEMX01000011">
    <property type="protein sequence ID" value="EXI82489.1"/>
    <property type="molecule type" value="Genomic_DNA"/>
</dbReference>
<name>A0A011QUH7_9PROT</name>
<accession>A0A011QUH7</accession>